<sequence>MMDIREPVYGWGEAVRAVVDLVNDGSFPGAPPDAVLAPRGTRGEIVNVGHHEESNQPVYLVEFARGEGAGSPLVVGCLEEEIERAGAGGTQA</sequence>
<keyword evidence="4" id="KW-1185">Reference proteome</keyword>
<gene>
    <name evidence="3" type="ORF">MTR65_09295</name>
</gene>
<dbReference type="InterPro" id="IPR007415">
    <property type="entry name" value="Nitrogenase_MoFe_mat_NifZ"/>
</dbReference>
<accession>A0ABT0ACF0</accession>
<reference evidence="3" key="1">
    <citation type="submission" date="2022-03" db="EMBL/GenBank/DDBJ databases">
        <title>Identification of a novel bacterium isolated from mangrove sediments.</title>
        <authorList>
            <person name="Pan X."/>
        </authorList>
    </citation>
    <scope>NUCLEOTIDE SEQUENCE</scope>
    <source>
        <strain evidence="3">B2637</strain>
    </source>
</reference>
<dbReference type="Proteomes" id="UP001162802">
    <property type="component" value="Unassembled WGS sequence"/>
</dbReference>
<protein>
    <submittedName>
        <fullName evidence="3">Nitrogen fixation protein NifZ</fullName>
    </submittedName>
</protein>
<dbReference type="Pfam" id="PF04319">
    <property type="entry name" value="NifZ"/>
    <property type="match status" value="1"/>
</dbReference>
<evidence type="ECO:0000313" key="4">
    <source>
        <dbReference type="Proteomes" id="UP001162802"/>
    </source>
</evidence>
<evidence type="ECO:0000256" key="2">
    <source>
        <dbReference type="ARBA" id="ARBA00023231"/>
    </source>
</evidence>
<proteinExistence type="inferred from homology"/>
<evidence type="ECO:0000313" key="3">
    <source>
        <dbReference type="EMBL" id="MCJ1960872.1"/>
    </source>
</evidence>
<comment type="similarity">
    <text evidence="1">Belongs to the NifZ family.</text>
</comment>
<dbReference type="RefSeq" id="WP_243799418.1">
    <property type="nucleotide sequence ID" value="NZ_JALHAT010000012.1"/>
</dbReference>
<organism evidence="3 4">
    <name type="scientific">Novosphingobium mangrovi</name>
    <name type="common">ex Hu et al. 2023</name>
    <dbReference type="NCBI Taxonomy" id="2930094"/>
    <lineage>
        <taxon>Bacteria</taxon>
        <taxon>Pseudomonadati</taxon>
        <taxon>Pseudomonadota</taxon>
        <taxon>Alphaproteobacteria</taxon>
        <taxon>Sphingomonadales</taxon>
        <taxon>Sphingomonadaceae</taxon>
        <taxon>Novosphingobium</taxon>
    </lineage>
</organism>
<name>A0ABT0ACF0_9SPHN</name>
<dbReference type="EMBL" id="JALHAT010000012">
    <property type="protein sequence ID" value="MCJ1960872.1"/>
    <property type="molecule type" value="Genomic_DNA"/>
</dbReference>
<evidence type="ECO:0000256" key="1">
    <source>
        <dbReference type="ARBA" id="ARBA00008027"/>
    </source>
</evidence>
<comment type="caution">
    <text evidence="3">The sequence shown here is derived from an EMBL/GenBank/DDBJ whole genome shotgun (WGS) entry which is preliminary data.</text>
</comment>
<keyword evidence="2" id="KW-0535">Nitrogen fixation</keyword>